<dbReference type="SUPFAM" id="SSF50475">
    <property type="entry name" value="FMN-binding split barrel"/>
    <property type="match status" value="1"/>
</dbReference>
<dbReference type="PANTHER" id="PTHR35176:SF6">
    <property type="entry name" value="HEME OXYGENASE HI_0854-RELATED"/>
    <property type="match status" value="1"/>
</dbReference>
<dbReference type="InterPro" id="IPR012349">
    <property type="entry name" value="Split_barrel_FMN-bd"/>
</dbReference>
<dbReference type="Gene3D" id="2.30.110.10">
    <property type="entry name" value="Electron Transport, Fmn-binding Protein, Chain A"/>
    <property type="match status" value="1"/>
</dbReference>
<dbReference type="Proteomes" id="UP001500416">
    <property type="component" value="Unassembled WGS sequence"/>
</dbReference>
<gene>
    <name evidence="3" type="ORF">GCM10010492_53000</name>
</gene>
<accession>A0ABN0UDB0</accession>
<dbReference type="InterPro" id="IPR019920">
    <property type="entry name" value="F420-binding_dom_put"/>
</dbReference>
<dbReference type="InterPro" id="IPR011576">
    <property type="entry name" value="Pyridox_Oxase_N"/>
</dbReference>
<dbReference type="Pfam" id="PF01243">
    <property type="entry name" value="PNPOx_N"/>
    <property type="match status" value="1"/>
</dbReference>
<sequence length="147" mass="16555">MLSDRVRARVAAAHFWHLATVNPDGSPHVSPMWVDIEDDHIVFNTAVGRVKEENLRRDPRLSLSCVDPADPYDRVVIRGRAVEFVLGEEADRSIDALARKYLGVEHFAWRVPGEQRVKVVVQPTHARHVVGVEPFRPGSGPSRPPER</sequence>
<reference evidence="3 4" key="1">
    <citation type="journal article" date="2019" name="Int. J. Syst. Evol. Microbiol.">
        <title>The Global Catalogue of Microorganisms (GCM) 10K type strain sequencing project: providing services to taxonomists for standard genome sequencing and annotation.</title>
        <authorList>
            <consortium name="The Broad Institute Genomics Platform"/>
            <consortium name="The Broad Institute Genome Sequencing Center for Infectious Disease"/>
            <person name="Wu L."/>
            <person name="Ma J."/>
        </authorList>
    </citation>
    <scope>NUCLEOTIDE SEQUENCE [LARGE SCALE GENOMIC DNA]</scope>
    <source>
        <strain evidence="3 4">JCM 3380</strain>
    </source>
</reference>
<evidence type="ECO:0000313" key="3">
    <source>
        <dbReference type="EMBL" id="GAA0246821.1"/>
    </source>
</evidence>
<dbReference type="InterPro" id="IPR052019">
    <property type="entry name" value="F420H2_bilvrd_red/Heme_oxyg"/>
</dbReference>
<dbReference type="RefSeq" id="WP_425542884.1">
    <property type="nucleotide sequence ID" value="NZ_BAAABU010000014.1"/>
</dbReference>
<protein>
    <recommendedName>
        <fullName evidence="2">Pyridoxamine 5'-phosphate oxidase N-terminal domain-containing protein</fullName>
    </recommendedName>
</protein>
<dbReference type="NCBIfam" id="TIGR03618">
    <property type="entry name" value="Rv1155_F420"/>
    <property type="match status" value="1"/>
</dbReference>
<keyword evidence="1" id="KW-0560">Oxidoreductase</keyword>
<feature type="domain" description="Pyridoxamine 5'-phosphate oxidase N-terminal" evidence="2">
    <location>
        <begin position="3"/>
        <end position="116"/>
    </location>
</feature>
<evidence type="ECO:0000259" key="2">
    <source>
        <dbReference type="Pfam" id="PF01243"/>
    </source>
</evidence>
<organism evidence="3 4">
    <name type="scientific">Saccharothrix mutabilis subsp. mutabilis</name>
    <dbReference type="NCBI Taxonomy" id="66855"/>
    <lineage>
        <taxon>Bacteria</taxon>
        <taxon>Bacillati</taxon>
        <taxon>Actinomycetota</taxon>
        <taxon>Actinomycetes</taxon>
        <taxon>Pseudonocardiales</taxon>
        <taxon>Pseudonocardiaceae</taxon>
        <taxon>Saccharothrix</taxon>
    </lineage>
</organism>
<comment type="caution">
    <text evidence="3">The sequence shown here is derived from an EMBL/GenBank/DDBJ whole genome shotgun (WGS) entry which is preliminary data.</text>
</comment>
<proteinExistence type="predicted"/>
<keyword evidence="4" id="KW-1185">Reference proteome</keyword>
<evidence type="ECO:0000256" key="1">
    <source>
        <dbReference type="ARBA" id="ARBA00023002"/>
    </source>
</evidence>
<name>A0ABN0UDB0_9PSEU</name>
<dbReference type="EMBL" id="BAAABU010000014">
    <property type="protein sequence ID" value="GAA0246821.1"/>
    <property type="molecule type" value="Genomic_DNA"/>
</dbReference>
<evidence type="ECO:0000313" key="4">
    <source>
        <dbReference type="Proteomes" id="UP001500416"/>
    </source>
</evidence>
<dbReference type="PANTHER" id="PTHR35176">
    <property type="entry name" value="HEME OXYGENASE HI_0854-RELATED"/>
    <property type="match status" value="1"/>
</dbReference>